<feature type="transmembrane region" description="Helical" evidence="7">
    <location>
        <begin position="371"/>
        <end position="397"/>
    </location>
</feature>
<dbReference type="PATRIC" id="fig|354243.3.peg.3097"/>
<feature type="transmembrane region" description="Helical" evidence="7">
    <location>
        <begin position="251"/>
        <end position="273"/>
    </location>
</feature>
<gene>
    <name evidence="9" type="ORF">ACT18_14975</name>
</gene>
<keyword evidence="5 7" id="KW-1133">Transmembrane helix</keyword>
<feature type="transmembrane region" description="Helical" evidence="7">
    <location>
        <begin position="848"/>
        <end position="867"/>
    </location>
</feature>
<evidence type="ECO:0000256" key="1">
    <source>
        <dbReference type="ARBA" id="ARBA00004651"/>
    </source>
</evidence>
<evidence type="ECO:0000313" key="9">
    <source>
        <dbReference type="EMBL" id="OBY30900.1"/>
    </source>
</evidence>
<feature type="transmembrane region" description="Helical" evidence="7">
    <location>
        <begin position="327"/>
        <end position="350"/>
    </location>
</feature>
<sequence>MAHNHELKFFGSVSRFAARHTWWVLTAWLIGAGALNMLVPQLEHTVAEHSAPFIPENAATETLRQMSQEFGVPASTAVGSIVLSSERALDDADFEYYHELVQRLVADKDDVAYVMDTFSNPGLGGLGMSPDRKSLHLLLATIGDVGSTRAHQSTENIRAEITGLARPDGLEVNFTGPSPTLSDLFAAIDTSLLIITAVSLLLITAMLLAVYRSLATALIPMLTVGISLAVARPIVSWLGARELLSISNFTIALATAMVLGAGTDYAIFLLANYHEGRRKAVPVDDAVARSGARTAAIIIASALTIAGAGMAMIFTKVGMFRTAGPPITLAIAITAAVSLTLTPALVGLWGRHGYAEPRALNERAWRRRGATIVRHAPALAAASLAFLIATSSVLLTFRPNIDENAMQLRSTDSKRGYEQVYRHWGVNEAAPEFIVVRAHHDMRNTSDLAALDLIARAVGNLPEIAYVRSITRPDGKPLAETAVGFQTARVADGLAEADRRVGTALPELRRLASGVTQLRDGSGDAAARIPQLTTGAHQVVTLARTLLSTLESANRLVSVISDGSLDVATLVHNVSTATAALDTVAAEIDSGRDKIAASTAGLHAVFDPLTTPTASPMCATDPGCIRARAAFDELNDATGGAALTAITAAQMLAPIIPDNAVSSTLSVLPDLRDTANGLRSLLDQLGSRTPEQARTDLDALTAGIEELAGGIGRLHDGLNQVKAGTDTMVELTGELSDGLSRATQYLQGVSANTTDGAGRGFYLPPQAQHDPRFTAGQQLLISPDGRTARMLAVWAVNPYSSQALQAVPRLVETARNAATGTVLQNAGIETTGLASLSQGHIDQTWRDFALFGVVAVIAVLLVLIVILRSLVAPLVMIAAVVLSFASAAGVSTLIWQHLIGIDVDWSVLPVSFMALVAVGADYSMLFAARIREESHSGVVSGIIRGFGSTGSVITTAGIVFAITMFALTSGTVLNLVQIGSTVGIGLLLDITVVRTYLVPAAMSLLGERMWWPSRPAQPSTVRISITS</sequence>
<evidence type="ECO:0000313" key="10">
    <source>
        <dbReference type="Proteomes" id="UP000092668"/>
    </source>
</evidence>
<accession>A0A1B8SDT5</accession>
<keyword evidence="3" id="KW-1003">Cell membrane</keyword>
<feature type="domain" description="SSD" evidence="8">
    <location>
        <begin position="183"/>
        <end position="348"/>
    </location>
</feature>
<evidence type="ECO:0000256" key="3">
    <source>
        <dbReference type="ARBA" id="ARBA00022475"/>
    </source>
</evidence>
<keyword evidence="4 7" id="KW-0812">Transmembrane</keyword>
<reference evidence="9 10" key="1">
    <citation type="submission" date="2015-06" db="EMBL/GenBank/DDBJ databases">
        <title>Genome sequence of Mycobacterium kumamotonense strain Roo.</title>
        <authorList>
            <person name="Greninger A.L."/>
            <person name="Cunningham G."/>
            <person name="Miller S."/>
        </authorList>
    </citation>
    <scope>NUCLEOTIDE SEQUENCE [LARGE SCALE GENOMIC DNA]</scope>
    <source>
        <strain evidence="9 10">Roo</strain>
    </source>
</reference>
<dbReference type="Pfam" id="PF03176">
    <property type="entry name" value="MMPL"/>
    <property type="match status" value="2"/>
</dbReference>
<keyword evidence="10" id="KW-1185">Reference proteome</keyword>
<comment type="subcellular location">
    <subcellularLocation>
        <location evidence="1">Cell membrane</location>
        <topology evidence="1">Multi-pass membrane protein</topology>
    </subcellularLocation>
</comment>
<dbReference type="PANTHER" id="PTHR33406">
    <property type="entry name" value="MEMBRANE PROTEIN MJ1562-RELATED"/>
    <property type="match status" value="1"/>
</dbReference>
<dbReference type="NCBIfam" id="TIGR03057">
    <property type="entry name" value="xxxLxxG_by_4"/>
    <property type="match status" value="1"/>
</dbReference>
<feature type="transmembrane region" description="Helical" evidence="7">
    <location>
        <begin position="184"/>
        <end position="211"/>
    </location>
</feature>
<evidence type="ECO:0000256" key="6">
    <source>
        <dbReference type="ARBA" id="ARBA00023136"/>
    </source>
</evidence>
<evidence type="ECO:0000259" key="8">
    <source>
        <dbReference type="PROSITE" id="PS50156"/>
    </source>
</evidence>
<proteinExistence type="inferred from homology"/>
<dbReference type="RefSeq" id="WP_065288636.1">
    <property type="nucleotide sequence ID" value="NZ_LFOE01000023.1"/>
</dbReference>
<feature type="transmembrane region" description="Helical" evidence="7">
    <location>
        <begin position="218"/>
        <end position="239"/>
    </location>
</feature>
<dbReference type="Proteomes" id="UP000092668">
    <property type="component" value="Unassembled WGS sequence"/>
</dbReference>
<dbReference type="GO" id="GO:0005886">
    <property type="term" value="C:plasma membrane"/>
    <property type="evidence" value="ECO:0007669"/>
    <property type="project" value="UniProtKB-SubCell"/>
</dbReference>
<dbReference type="STRING" id="354243.BST28_16890"/>
<organism evidence="9 10">
    <name type="scientific">Mycolicibacter kumamotonensis</name>
    <dbReference type="NCBI Taxonomy" id="354243"/>
    <lineage>
        <taxon>Bacteria</taxon>
        <taxon>Bacillati</taxon>
        <taxon>Actinomycetota</taxon>
        <taxon>Actinomycetes</taxon>
        <taxon>Mycobacteriales</taxon>
        <taxon>Mycobacteriaceae</taxon>
        <taxon>Mycolicibacter</taxon>
    </lineage>
</organism>
<dbReference type="InterPro" id="IPR023908">
    <property type="entry name" value="xxxLxxG_rpt"/>
</dbReference>
<dbReference type="PANTHER" id="PTHR33406:SF6">
    <property type="entry name" value="MEMBRANE PROTEIN YDGH-RELATED"/>
    <property type="match status" value="1"/>
</dbReference>
<dbReference type="EMBL" id="LFOE01000023">
    <property type="protein sequence ID" value="OBY30900.1"/>
    <property type="molecule type" value="Genomic_DNA"/>
</dbReference>
<dbReference type="SUPFAM" id="SSF82866">
    <property type="entry name" value="Multidrug efflux transporter AcrB transmembrane domain"/>
    <property type="match status" value="2"/>
</dbReference>
<name>A0A1B8SDT5_9MYCO</name>
<comment type="similarity">
    <text evidence="2">Belongs to the resistance-nodulation-cell division (RND) (TC 2.A.6) family. MmpL subfamily.</text>
</comment>
<feature type="transmembrane region" description="Helical" evidence="7">
    <location>
        <begin position="294"/>
        <end position="315"/>
    </location>
</feature>
<protein>
    <submittedName>
        <fullName evidence="9">Membrane protein</fullName>
    </submittedName>
</protein>
<dbReference type="InterPro" id="IPR050545">
    <property type="entry name" value="Mycobact_MmpL"/>
</dbReference>
<evidence type="ECO:0000256" key="2">
    <source>
        <dbReference type="ARBA" id="ARBA00010157"/>
    </source>
</evidence>
<keyword evidence="6 7" id="KW-0472">Membrane</keyword>
<feature type="transmembrane region" description="Helical" evidence="7">
    <location>
        <begin position="982"/>
        <end position="1005"/>
    </location>
</feature>
<dbReference type="Gene3D" id="1.20.1640.10">
    <property type="entry name" value="Multidrug efflux transporter AcrB transmembrane domain"/>
    <property type="match status" value="2"/>
</dbReference>
<dbReference type="InterPro" id="IPR000731">
    <property type="entry name" value="SSD"/>
</dbReference>
<feature type="transmembrane region" description="Helical" evidence="7">
    <location>
        <begin position="874"/>
        <end position="895"/>
    </location>
</feature>
<feature type="transmembrane region" description="Helical" evidence="7">
    <location>
        <begin position="21"/>
        <end position="39"/>
    </location>
</feature>
<evidence type="ECO:0000256" key="7">
    <source>
        <dbReference type="SAM" id="Phobius"/>
    </source>
</evidence>
<evidence type="ECO:0000256" key="4">
    <source>
        <dbReference type="ARBA" id="ARBA00022692"/>
    </source>
</evidence>
<comment type="caution">
    <text evidence="9">The sequence shown here is derived from an EMBL/GenBank/DDBJ whole genome shotgun (WGS) entry which is preliminary data.</text>
</comment>
<dbReference type="PROSITE" id="PS50156">
    <property type="entry name" value="SSD"/>
    <property type="match status" value="1"/>
</dbReference>
<evidence type="ECO:0000256" key="5">
    <source>
        <dbReference type="ARBA" id="ARBA00022989"/>
    </source>
</evidence>
<dbReference type="AlphaFoldDB" id="A0A1B8SDT5"/>
<feature type="transmembrane region" description="Helical" evidence="7">
    <location>
        <begin position="907"/>
        <end position="928"/>
    </location>
</feature>
<feature type="transmembrane region" description="Helical" evidence="7">
    <location>
        <begin position="949"/>
        <end position="976"/>
    </location>
</feature>
<dbReference type="InterPro" id="IPR004869">
    <property type="entry name" value="MMPL_dom"/>
</dbReference>